<gene>
    <name evidence="10" type="ORF">SAMN04489834_0908</name>
</gene>
<feature type="region of interest" description="Disordered" evidence="8">
    <location>
        <begin position="1"/>
        <end position="36"/>
    </location>
</feature>
<dbReference type="InterPro" id="IPR000994">
    <property type="entry name" value="Pept_M24"/>
</dbReference>
<reference evidence="11" key="1">
    <citation type="submission" date="2016-10" db="EMBL/GenBank/DDBJ databases">
        <authorList>
            <person name="Varghese N."/>
            <person name="Submissions S."/>
        </authorList>
    </citation>
    <scope>NUCLEOTIDE SEQUENCE [LARGE SCALE GENOMIC DNA]</scope>
    <source>
        <strain evidence="11">DSM 21772</strain>
    </source>
</reference>
<dbReference type="SUPFAM" id="SSF55920">
    <property type="entry name" value="Creatinase/aminopeptidase"/>
    <property type="match status" value="1"/>
</dbReference>
<accession>A0A1H1PMW9</accession>
<dbReference type="EC" id="3.4.11.9" evidence="4"/>
<dbReference type="CDD" id="cd01087">
    <property type="entry name" value="Prolidase"/>
    <property type="match status" value="1"/>
</dbReference>
<dbReference type="GO" id="GO:0070006">
    <property type="term" value="F:metalloaminopeptidase activity"/>
    <property type="evidence" value="ECO:0007669"/>
    <property type="project" value="InterPro"/>
</dbReference>
<dbReference type="InterPro" id="IPR052433">
    <property type="entry name" value="X-Pro_dipept-like"/>
</dbReference>
<dbReference type="InterPro" id="IPR029149">
    <property type="entry name" value="Creatin/AminoP/Spt16_N"/>
</dbReference>
<dbReference type="GO" id="GO:0005829">
    <property type="term" value="C:cytosol"/>
    <property type="evidence" value="ECO:0007669"/>
    <property type="project" value="TreeGrafter"/>
</dbReference>
<dbReference type="SMART" id="SM01011">
    <property type="entry name" value="AMP_N"/>
    <property type="match status" value="1"/>
</dbReference>
<feature type="domain" description="Aminopeptidase P N-terminal" evidence="9">
    <location>
        <begin position="63"/>
        <end position="203"/>
    </location>
</feature>
<dbReference type="Gene3D" id="3.90.230.10">
    <property type="entry name" value="Creatinase/methionine aminopeptidase superfamily"/>
    <property type="match status" value="1"/>
</dbReference>
<evidence type="ECO:0000313" key="10">
    <source>
        <dbReference type="EMBL" id="SDS12493.1"/>
    </source>
</evidence>
<dbReference type="Proteomes" id="UP000181956">
    <property type="component" value="Chromosome I"/>
</dbReference>
<keyword evidence="11" id="KW-1185">Reference proteome</keyword>
<keyword evidence="10" id="KW-0031">Aminopeptidase</keyword>
<dbReference type="Pfam" id="PF05195">
    <property type="entry name" value="AMP_N"/>
    <property type="match status" value="1"/>
</dbReference>
<dbReference type="Gene3D" id="3.40.350.10">
    <property type="entry name" value="Creatinase/prolidase N-terminal domain"/>
    <property type="match status" value="1"/>
</dbReference>
<name>A0A1H1PMW9_9MICO</name>
<evidence type="ECO:0000313" key="11">
    <source>
        <dbReference type="Proteomes" id="UP000181956"/>
    </source>
</evidence>
<evidence type="ECO:0000256" key="4">
    <source>
        <dbReference type="ARBA" id="ARBA00012574"/>
    </source>
</evidence>
<comment type="catalytic activity">
    <reaction evidence="1">
        <text>Release of any N-terminal amino acid, including proline, that is linked to proline, even from a dipeptide or tripeptide.</text>
        <dbReference type="EC" id="3.4.11.9"/>
    </reaction>
</comment>
<evidence type="ECO:0000256" key="2">
    <source>
        <dbReference type="ARBA" id="ARBA00001936"/>
    </source>
</evidence>
<evidence type="ECO:0000256" key="1">
    <source>
        <dbReference type="ARBA" id="ARBA00001424"/>
    </source>
</evidence>
<evidence type="ECO:0000256" key="3">
    <source>
        <dbReference type="ARBA" id="ARBA00008766"/>
    </source>
</evidence>
<feature type="compositionally biased region" description="Basic residues" evidence="8">
    <location>
        <begin position="1"/>
        <end position="10"/>
    </location>
</feature>
<keyword evidence="6" id="KW-0378">Hydrolase</keyword>
<dbReference type="InterPro" id="IPR036005">
    <property type="entry name" value="Creatinase/aminopeptidase-like"/>
</dbReference>
<sequence>MPRQKGHFMHTHTDAHPHEQPTSSMPRPSEPDPRLPRLAESAGFIEYMGTGWATPDRTPVTVPGVAGAAAAHRQRLSAVSAGSTIVVLAGRAPVRANDTYYDFRPDSDFFWLTGCSAEDAVVVMTPVSGGHDATLYVPAPAYPGEAGFFADAAHGELWVGSAPGMPEWSAALDIETKPLSQLAAALRGASEVLLAGNTVAAPRELAEFPVSVPLRRTLAELRMIKDAWELAELRRAVDDSVDGFAAVAREIPNAIAFGGERWLQGTFDRYARTVGNGPGYSTIVGSGAHAPILHWVRCDGPVLPDAALLLDMGVEARSFYTADVTRTLPASGTFSTAQRAVHDLVEASHRAGLAAVGPGRQFSDFHTASLEVIARGLHDWGLLPVSVDEALSAEGQQHRRYIVCGIGHHLGLDVHDCAQSSYEAYQGAPMAPGMVLTVEPGLYFHAWDETVPPELRGIGVRIEDDILVTDSGSDILSDALPIDASGLEQWMRALA</sequence>
<comment type="cofactor">
    <cofactor evidence="2">
        <name>Mn(2+)</name>
        <dbReference type="ChEBI" id="CHEBI:29035"/>
    </cofactor>
</comment>
<dbReference type="Pfam" id="PF00557">
    <property type="entry name" value="Peptidase_M24"/>
    <property type="match status" value="1"/>
</dbReference>
<dbReference type="InterPro" id="IPR007865">
    <property type="entry name" value="Aminopep_P_N"/>
</dbReference>
<dbReference type="GO" id="GO:0006508">
    <property type="term" value="P:proteolysis"/>
    <property type="evidence" value="ECO:0007669"/>
    <property type="project" value="TreeGrafter"/>
</dbReference>
<keyword evidence="10" id="KW-0645">Protease</keyword>
<protein>
    <recommendedName>
        <fullName evidence="4">Xaa-Pro aminopeptidase</fullName>
        <ecNumber evidence="4">3.4.11.9</ecNumber>
    </recommendedName>
</protein>
<organism evidence="10 11">
    <name type="scientific">Microterricola viridarii</name>
    <dbReference type="NCBI Taxonomy" id="412690"/>
    <lineage>
        <taxon>Bacteria</taxon>
        <taxon>Bacillati</taxon>
        <taxon>Actinomycetota</taxon>
        <taxon>Actinomycetes</taxon>
        <taxon>Micrococcales</taxon>
        <taxon>Microbacteriaceae</taxon>
        <taxon>Microterricola</taxon>
    </lineage>
</organism>
<dbReference type="AlphaFoldDB" id="A0A1H1PMW9"/>
<dbReference type="SUPFAM" id="SSF53092">
    <property type="entry name" value="Creatinase/prolidase N-terminal domain"/>
    <property type="match status" value="1"/>
</dbReference>
<keyword evidence="5" id="KW-0479">Metal-binding</keyword>
<evidence type="ECO:0000256" key="6">
    <source>
        <dbReference type="ARBA" id="ARBA00022801"/>
    </source>
</evidence>
<comment type="similarity">
    <text evidence="3">Belongs to the peptidase M24B family.</text>
</comment>
<evidence type="ECO:0000259" key="9">
    <source>
        <dbReference type="SMART" id="SM01011"/>
    </source>
</evidence>
<dbReference type="RefSeq" id="WP_331710517.1">
    <property type="nucleotide sequence ID" value="NZ_LT629742.1"/>
</dbReference>
<keyword evidence="7" id="KW-0464">Manganese</keyword>
<dbReference type="GO" id="GO:0030145">
    <property type="term" value="F:manganese ion binding"/>
    <property type="evidence" value="ECO:0007669"/>
    <property type="project" value="InterPro"/>
</dbReference>
<evidence type="ECO:0000256" key="8">
    <source>
        <dbReference type="SAM" id="MobiDB-lite"/>
    </source>
</evidence>
<proteinExistence type="inferred from homology"/>
<dbReference type="EMBL" id="LT629742">
    <property type="protein sequence ID" value="SDS12493.1"/>
    <property type="molecule type" value="Genomic_DNA"/>
</dbReference>
<dbReference type="STRING" id="412690.SAMN04489834_0908"/>
<dbReference type="PANTHER" id="PTHR43226:SF4">
    <property type="entry name" value="XAA-PRO AMINOPEPTIDASE 3"/>
    <property type="match status" value="1"/>
</dbReference>
<evidence type="ECO:0000256" key="7">
    <source>
        <dbReference type="ARBA" id="ARBA00023211"/>
    </source>
</evidence>
<dbReference type="PANTHER" id="PTHR43226">
    <property type="entry name" value="XAA-PRO AMINOPEPTIDASE 3"/>
    <property type="match status" value="1"/>
</dbReference>
<evidence type="ECO:0000256" key="5">
    <source>
        <dbReference type="ARBA" id="ARBA00022723"/>
    </source>
</evidence>